<proteinExistence type="predicted"/>
<gene>
    <name evidence="1" type="ORF">ET495_11260</name>
</gene>
<evidence type="ECO:0000313" key="2">
    <source>
        <dbReference type="Proteomes" id="UP000291758"/>
    </source>
</evidence>
<reference evidence="1 2" key="1">
    <citation type="submission" date="2019-01" db="EMBL/GenBank/DDBJ databases">
        <title>Genome sequencing of strain 2JSPR-7.</title>
        <authorList>
            <person name="Heo J."/>
            <person name="Kim S.-J."/>
            <person name="Kim J.-S."/>
            <person name="Hong S.-B."/>
            <person name="Kwon S.-W."/>
        </authorList>
    </citation>
    <scope>NUCLEOTIDE SEQUENCE [LARGE SCALE GENOMIC DNA]</scope>
    <source>
        <strain evidence="1 2">2JSPR-7</strain>
    </source>
</reference>
<sequence length="175" mass="18210">MSALTFAVGDRVVSTSPYSVGRIGTVRGIEVHPARFDDDGALSLPKRTVVSVTMDSGDHLAFVADGDQALQLIALDPLPAPLCPPWCDRTHGGFDATTSHGDIAVEHAARRGDATVGAMEFLEPNGAREMTTLAFDGLNSSDDFVASTPAELAADLRGYIADLTALVNVLDGGAS</sequence>
<dbReference type="KEGG" id="xyl:ET495_11260"/>
<evidence type="ECO:0000313" key="1">
    <source>
        <dbReference type="EMBL" id="QAY63728.1"/>
    </source>
</evidence>
<dbReference type="Proteomes" id="UP000291758">
    <property type="component" value="Chromosome"/>
</dbReference>
<dbReference type="OrthoDB" id="2081316at201174"/>
<keyword evidence="2" id="KW-1185">Reference proteome</keyword>
<dbReference type="EMBL" id="CP035495">
    <property type="protein sequence ID" value="QAY63728.1"/>
    <property type="molecule type" value="Genomic_DNA"/>
</dbReference>
<dbReference type="RefSeq" id="WP_129204888.1">
    <property type="nucleotide sequence ID" value="NZ_CP035495.1"/>
</dbReference>
<dbReference type="AlphaFoldDB" id="A0A4P6F080"/>
<name>A0A4P6F080_9MICO</name>
<protein>
    <submittedName>
        <fullName evidence="1">Uncharacterized protein</fullName>
    </submittedName>
</protein>
<accession>A0A4P6F080</accession>
<organism evidence="1 2">
    <name type="scientific">Xylanimonas allomyrinae</name>
    <dbReference type="NCBI Taxonomy" id="2509459"/>
    <lineage>
        <taxon>Bacteria</taxon>
        <taxon>Bacillati</taxon>
        <taxon>Actinomycetota</taxon>
        <taxon>Actinomycetes</taxon>
        <taxon>Micrococcales</taxon>
        <taxon>Promicromonosporaceae</taxon>
        <taxon>Xylanimonas</taxon>
    </lineage>
</organism>